<keyword evidence="3" id="KW-1185">Reference proteome</keyword>
<feature type="signal peptide" evidence="1">
    <location>
        <begin position="1"/>
        <end position="34"/>
    </location>
</feature>
<feature type="chain" id="PRO_5046448731" evidence="1">
    <location>
        <begin position="35"/>
        <end position="365"/>
    </location>
</feature>
<dbReference type="Proteomes" id="UP001302072">
    <property type="component" value="Chromosome"/>
</dbReference>
<evidence type="ECO:0000256" key="1">
    <source>
        <dbReference type="SAM" id="SignalP"/>
    </source>
</evidence>
<name>A0ABY9YS63_9GAMM</name>
<dbReference type="EMBL" id="CP115541">
    <property type="protein sequence ID" value="WNH53779.1"/>
    <property type="molecule type" value="Genomic_DNA"/>
</dbReference>
<accession>A0ABY9YS63</accession>
<organism evidence="2 3">
    <name type="scientific">Stenotrophomonas oahuensis</name>
    <dbReference type="NCBI Taxonomy" id="3003271"/>
    <lineage>
        <taxon>Bacteria</taxon>
        <taxon>Pseudomonadati</taxon>
        <taxon>Pseudomonadota</taxon>
        <taxon>Gammaproteobacteria</taxon>
        <taxon>Lysobacterales</taxon>
        <taxon>Lysobacteraceae</taxon>
        <taxon>Stenotrophomonas</taxon>
    </lineage>
</organism>
<keyword evidence="1" id="KW-0732">Signal</keyword>
<evidence type="ECO:0000313" key="3">
    <source>
        <dbReference type="Proteomes" id="UP001302072"/>
    </source>
</evidence>
<proteinExistence type="predicted"/>
<gene>
    <name evidence="2" type="ORF">PDM29_05720</name>
</gene>
<sequence>MSSRMTHLKSHRPQGRVALLLCSLMLGSLTHAEASPSVQMHRVGGGTLSADGWTEAASTLGNFSVRLPCLFNDFRMTPASGEVVMADGVGCPAGAIRLSAVRAHYRDEATASKYFENIATAEKEPGAQIERSTQDGHATVTLRNETDAMCAQARTVRAGASNILLIVEGPRSQCDDIKASATPFLASLKLGIGEVAAVPVPTSLPECPLQLELADGPVQSAFNALPHDAIDQTEEQKCQPATVMTVTIRRQGICRIGDTTMSMASLVTRKDTGAPIELTFGTWYGPDKDAALKAFLESQHARQPISVYARPTSITHDVTTVVRQPGGTLLSLIRPSPGSQGTTFSTVTQLAPANLELVRNLDTCH</sequence>
<protein>
    <submittedName>
        <fullName evidence="2">Uncharacterized protein</fullName>
    </submittedName>
</protein>
<evidence type="ECO:0000313" key="2">
    <source>
        <dbReference type="EMBL" id="WNH53779.1"/>
    </source>
</evidence>
<dbReference type="RefSeq" id="WP_311192909.1">
    <property type="nucleotide sequence ID" value="NZ_CP115541.1"/>
</dbReference>
<reference evidence="2 3" key="1">
    <citation type="submission" date="2022-12" db="EMBL/GenBank/DDBJ databases">
        <title>Two new species, Stenotrophomonas aracearum and Stenotrophomonas oahuensis, isolated from Anthurium (Araceae family) in Hawaii.</title>
        <authorList>
            <person name="Chunag S.C."/>
            <person name="Dobhal S."/>
            <person name="Alvarez A."/>
            <person name="Arif M."/>
        </authorList>
    </citation>
    <scope>NUCLEOTIDE SEQUENCE [LARGE SCALE GENOMIC DNA]</scope>
    <source>
        <strain evidence="2 3">A5586</strain>
    </source>
</reference>